<proteinExistence type="predicted"/>
<feature type="transmembrane region" description="Helical" evidence="1">
    <location>
        <begin position="45"/>
        <end position="64"/>
    </location>
</feature>
<feature type="transmembrane region" description="Helical" evidence="1">
    <location>
        <begin position="118"/>
        <end position="138"/>
    </location>
</feature>
<feature type="transmembrane region" description="Helical" evidence="1">
    <location>
        <begin position="85"/>
        <end position="106"/>
    </location>
</feature>
<keyword evidence="1" id="KW-0812">Transmembrane</keyword>
<gene>
    <name evidence="2" type="ORF">HH214_00770</name>
</gene>
<reference evidence="2 3" key="1">
    <citation type="submission" date="2020-04" db="EMBL/GenBank/DDBJ databases">
        <title>Genome sequencing of novel species.</title>
        <authorList>
            <person name="Heo J."/>
            <person name="Kim S.-J."/>
            <person name="Kim J.-S."/>
            <person name="Hong S.-B."/>
            <person name="Kwon S.-W."/>
        </authorList>
    </citation>
    <scope>NUCLEOTIDE SEQUENCE [LARGE SCALE GENOMIC DNA]</scope>
    <source>
        <strain evidence="2 3">F39-2</strain>
    </source>
</reference>
<evidence type="ECO:0000313" key="2">
    <source>
        <dbReference type="EMBL" id="QJD94504.1"/>
    </source>
</evidence>
<protein>
    <submittedName>
        <fullName evidence="2">DUF1345 domain-containing protein</fullName>
    </submittedName>
</protein>
<dbReference type="InterPro" id="IPR009781">
    <property type="entry name" value="DUF1345"/>
</dbReference>
<accession>A0A7L5DZ00</accession>
<keyword evidence="3" id="KW-1185">Reference proteome</keyword>
<dbReference type="KEGG" id="mrob:HH214_00770"/>
<name>A0A7L5DZ00_9SPHI</name>
<dbReference type="Pfam" id="PF07077">
    <property type="entry name" value="DUF1345"/>
    <property type="match status" value="1"/>
</dbReference>
<dbReference type="RefSeq" id="WP_169605522.1">
    <property type="nucleotide sequence ID" value="NZ_CP051682.1"/>
</dbReference>
<sequence length="230" mass="25831">MPANKSSKKKLQFYLDAHHRLFIALGVGIVAAAISYRNLSGPQTTLIAWICFAFSIIIPEWIIILTAHPREIRSIARLQDSSRSFIFLFVIGAALVSLFAIGYLLITSKHSSQAEVTRSIILTMGSVITSWWLVHTVFTMRYAHEYYDTDTDEGDIKKVGGLKFPEEDNPDYLDFVYFSFVLGMTFQVSDVDITSRTIRRLAWMHGLISFAFSTAIVALSINVISGLVSH</sequence>
<keyword evidence="1" id="KW-1133">Transmembrane helix</keyword>
<evidence type="ECO:0000313" key="3">
    <source>
        <dbReference type="Proteomes" id="UP000503278"/>
    </source>
</evidence>
<feature type="transmembrane region" description="Helical" evidence="1">
    <location>
        <begin position="206"/>
        <end position="228"/>
    </location>
</feature>
<dbReference type="Proteomes" id="UP000503278">
    <property type="component" value="Chromosome"/>
</dbReference>
<feature type="transmembrane region" description="Helical" evidence="1">
    <location>
        <begin position="21"/>
        <end position="39"/>
    </location>
</feature>
<dbReference type="AlphaFoldDB" id="A0A7L5DZ00"/>
<keyword evidence="1" id="KW-0472">Membrane</keyword>
<dbReference type="EMBL" id="CP051682">
    <property type="protein sequence ID" value="QJD94504.1"/>
    <property type="molecule type" value="Genomic_DNA"/>
</dbReference>
<evidence type="ECO:0000256" key="1">
    <source>
        <dbReference type="SAM" id="Phobius"/>
    </source>
</evidence>
<organism evidence="2 3">
    <name type="scientific">Mucilaginibacter robiniae</name>
    <dbReference type="NCBI Taxonomy" id="2728022"/>
    <lineage>
        <taxon>Bacteria</taxon>
        <taxon>Pseudomonadati</taxon>
        <taxon>Bacteroidota</taxon>
        <taxon>Sphingobacteriia</taxon>
        <taxon>Sphingobacteriales</taxon>
        <taxon>Sphingobacteriaceae</taxon>
        <taxon>Mucilaginibacter</taxon>
    </lineage>
</organism>